<feature type="transmembrane region" description="Helical" evidence="7">
    <location>
        <begin position="1371"/>
        <end position="1394"/>
    </location>
</feature>
<feature type="region of interest" description="Disordered" evidence="6">
    <location>
        <begin position="114"/>
        <end position="143"/>
    </location>
</feature>
<reference evidence="9" key="1">
    <citation type="submission" date="2020-11" db="EMBL/GenBank/DDBJ databases">
        <authorList>
            <person name="Tran Van P."/>
        </authorList>
    </citation>
    <scope>NUCLEOTIDE SEQUENCE</scope>
</reference>
<evidence type="ECO:0000256" key="2">
    <source>
        <dbReference type="ARBA" id="ARBA00022692"/>
    </source>
</evidence>
<feature type="region of interest" description="Disordered" evidence="6">
    <location>
        <begin position="49"/>
        <end position="93"/>
    </location>
</feature>
<feature type="transmembrane region" description="Helical" evidence="7">
    <location>
        <begin position="1400"/>
        <end position="1419"/>
    </location>
</feature>
<dbReference type="PRINTS" id="PR01223">
    <property type="entry name" value="BRIDEOF7LESS"/>
</dbReference>
<dbReference type="GO" id="GO:0007601">
    <property type="term" value="P:visual perception"/>
    <property type="evidence" value="ECO:0007669"/>
    <property type="project" value="InterPro"/>
</dbReference>
<protein>
    <recommendedName>
        <fullName evidence="8">G-protein coupled receptors family 3 profile domain-containing protein</fullName>
    </recommendedName>
</protein>
<evidence type="ECO:0000256" key="7">
    <source>
        <dbReference type="SAM" id="Phobius"/>
    </source>
</evidence>
<dbReference type="InterPro" id="IPR050726">
    <property type="entry name" value="mGluR"/>
</dbReference>
<feature type="region of interest" description="Disordered" evidence="6">
    <location>
        <begin position="1453"/>
        <end position="1472"/>
    </location>
</feature>
<evidence type="ECO:0000256" key="4">
    <source>
        <dbReference type="ARBA" id="ARBA00023136"/>
    </source>
</evidence>
<keyword evidence="5" id="KW-0325">Glycoprotein</keyword>
<dbReference type="GO" id="GO:0005118">
    <property type="term" value="F:sevenless binding"/>
    <property type="evidence" value="ECO:0007669"/>
    <property type="project" value="InterPro"/>
</dbReference>
<dbReference type="EMBL" id="CAJPEX010000240">
    <property type="protein sequence ID" value="CAG0914519.1"/>
    <property type="molecule type" value="Genomic_DNA"/>
</dbReference>
<dbReference type="InterPro" id="IPR002956">
    <property type="entry name" value="Bride_of_7less"/>
</dbReference>
<keyword evidence="10" id="KW-1185">Reference proteome</keyword>
<evidence type="ECO:0000313" key="9">
    <source>
        <dbReference type="EMBL" id="CAD7274367.1"/>
    </source>
</evidence>
<keyword evidence="4 7" id="KW-0472">Membrane</keyword>
<dbReference type="GO" id="GO:0016020">
    <property type="term" value="C:membrane"/>
    <property type="evidence" value="ECO:0007669"/>
    <property type="project" value="UniProtKB-SubCell"/>
</dbReference>
<feature type="transmembrane region" description="Helical" evidence="7">
    <location>
        <begin position="1259"/>
        <end position="1278"/>
    </location>
</feature>
<evidence type="ECO:0000259" key="8">
    <source>
        <dbReference type="PROSITE" id="PS50259"/>
    </source>
</evidence>
<dbReference type="EMBL" id="OA882277">
    <property type="protein sequence ID" value="CAD7274367.1"/>
    <property type="molecule type" value="Genomic_DNA"/>
</dbReference>
<feature type="transmembrane region" description="Helical" evidence="7">
    <location>
        <begin position="1189"/>
        <end position="1213"/>
    </location>
</feature>
<organism evidence="9">
    <name type="scientific">Notodromas monacha</name>
    <dbReference type="NCBI Taxonomy" id="399045"/>
    <lineage>
        <taxon>Eukaryota</taxon>
        <taxon>Metazoa</taxon>
        <taxon>Ecdysozoa</taxon>
        <taxon>Arthropoda</taxon>
        <taxon>Crustacea</taxon>
        <taxon>Oligostraca</taxon>
        <taxon>Ostracoda</taxon>
        <taxon>Podocopa</taxon>
        <taxon>Podocopida</taxon>
        <taxon>Cypridocopina</taxon>
        <taxon>Cypridoidea</taxon>
        <taxon>Cyprididae</taxon>
        <taxon>Notodromas</taxon>
    </lineage>
</organism>
<evidence type="ECO:0000256" key="5">
    <source>
        <dbReference type="ARBA" id="ARBA00023180"/>
    </source>
</evidence>
<feature type="compositionally biased region" description="Low complexity" evidence="6">
    <location>
        <begin position="49"/>
        <end position="64"/>
    </location>
</feature>
<feature type="compositionally biased region" description="Pro residues" evidence="6">
    <location>
        <begin position="65"/>
        <end position="75"/>
    </location>
</feature>
<feature type="transmembrane region" description="Helical" evidence="7">
    <location>
        <begin position="1290"/>
        <end position="1313"/>
    </location>
</feature>
<evidence type="ECO:0000313" key="10">
    <source>
        <dbReference type="Proteomes" id="UP000678499"/>
    </source>
</evidence>
<feature type="compositionally biased region" description="Low complexity" evidence="6">
    <location>
        <begin position="128"/>
        <end position="143"/>
    </location>
</feature>
<keyword evidence="2 7" id="KW-0812">Transmembrane</keyword>
<gene>
    <name evidence="9" type="ORF">NMOB1V02_LOCUS2202</name>
</gene>
<feature type="domain" description="G-protein coupled receptors family 3 profile" evidence="8">
    <location>
        <begin position="1230"/>
        <end position="1428"/>
    </location>
</feature>
<proteinExistence type="predicted"/>
<evidence type="ECO:0000256" key="6">
    <source>
        <dbReference type="SAM" id="MobiDB-lite"/>
    </source>
</evidence>
<dbReference type="Pfam" id="PF00003">
    <property type="entry name" value="7tm_3"/>
    <property type="match status" value="1"/>
</dbReference>
<dbReference type="PANTHER" id="PTHR24060">
    <property type="entry name" value="METABOTROPIC GLUTAMATE RECEPTOR"/>
    <property type="match status" value="1"/>
</dbReference>
<evidence type="ECO:0000256" key="1">
    <source>
        <dbReference type="ARBA" id="ARBA00004141"/>
    </source>
</evidence>
<evidence type="ECO:0000256" key="3">
    <source>
        <dbReference type="ARBA" id="ARBA00022989"/>
    </source>
</evidence>
<dbReference type="InterPro" id="IPR017978">
    <property type="entry name" value="GPCR_3_C"/>
</dbReference>
<keyword evidence="3 7" id="KW-1133">Transmembrane helix</keyword>
<feature type="transmembrane region" description="Helical" evidence="7">
    <location>
        <begin position="1339"/>
        <end position="1359"/>
    </location>
</feature>
<name>A0A7R9BFL3_9CRUS</name>
<accession>A0A7R9BFL3</accession>
<dbReference type="OrthoDB" id="9880600at2759"/>
<dbReference type="GO" id="GO:0004930">
    <property type="term" value="F:G protein-coupled receptor activity"/>
    <property type="evidence" value="ECO:0007669"/>
    <property type="project" value="InterPro"/>
</dbReference>
<comment type="subcellular location">
    <subcellularLocation>
        <location evidence="1">Membrane</location>
        <topology evidence="1">Multi-pass membrane protein</topology>
    </subcellularLocation>
</comment>
<sequence>MPSEAAVLPAVVPKPNNVSEMYAINTAKPRVFPALVILVTLTTTPTATRAQQASSSAMQAAAAQAPPPPPPPSPAVAPEAAGHNNWAGFGNQQSLAPSNPALLASGSIISGTSSVVQQQQQPGAALSPIPAAAGPPQIPALQLPNAPSQIQVPAQANPGGGTGNPRFPNSQRFVVPSPATVCFFRSYYFLHVTSDSSLCLLLKVLSRMRSGTRCVDHDRRKESLAEVMRWTVDRMNSQVADVIGNGARSETKFALISYFFQLRLAPSQASPSQATLDALNSVRKLNPPIPEQQIMPNPGNQPNSSKLVPVHSESHQQIASSSGRKALNPNLGNLGFLKTSQAIASPSAAGFGPPVTTEKVAALVQATTENAFVVTRQAPNVASVDDIRSMLESSTVSSVGDDSATFVTIGQDVASFMLAAGRNAALNSTGNSTENSVPENGCWNADGYSDRPFLEIRGDSAQLIALISYFFQLRLAPSQASPSQATLDALNSVRKLNPPIPEQQIMPNPGNQPNSSKLVPVHSESHQQIASSSGRKALNPNLGNLGFLKTSQAIASPSAAGFGPPVTTEKVAALVQATTENAFVVTRQAPNVASVDDIRSMLESSTVSSVGDDSATFVTIGQDVASFMLAAGRNAALNSTGNSTENSVPENGCWNADGYSDRPFLEIRGDSAQLIGALKSTKISQRVLSSYSSPTRCVDHDRRKESLAEVMRWTVDRMNSQVADVGNGARSETKFGLSVYDTCGMRDDSAVTVAMAAISREARLRTRTNVPIAAFPLGFFIAEPGDEELLRPVLSNGFEFPYVNPVDWRMREALLGAAHLLMTWGRFPPVVLLTQDPRALAVFLDAADTFGLCLRATVFFPHADDCRTRNPLEELRSYYGEERRPGPSPAAFLEDEHSSVWIIHGSSDFVTRCVSRYWGVVANGGDLGNLVIAARHPSTSNHGFVPIIKLVQTTEPKLSENANSIRQSASFNKSVGNASANAVVSGNDVATTVSSTLAALRKLESAGVNNCWQQQRTGSFRQQAEKSDIRSHFPLPDMTRDNRQLLSGAVLGSPLPDGIIVSTKKSDEDKRATKCEKFLKEAQQLAPKMFDIPDSFLNSRNESVRLQPATYRFSVLRKRQGLPEWEDFARYSSRDLTLFGEKVQYMLGLPKWIPPKHPSADVSQATCLNYELKHAGTVAAPLTITLATWSSVCLTAAVMGVLCCLSLMLFFYYRLCFRSRAEPHYGYPLVLLFSVICLYCSVVPFVLDANDLICRFRMFAAGVGYALPFSTMLARQAMLATASAHHISGVVQLMLCGFAFGIQCCVAVETWVLKPSGLVVAWDPSRGRVAECGHSASEILVASTYVAFLLGCLLVVGPAAATKKRNFREGLYLCVASWAVAAVWITWCALLALYPNWTRLIVSAGMTSSATIILVVVYAPKLCFIMTHSLTFSEEPADGKRIVGIPRIGNANIKGQKRHHSNSPSSHGKYCPDNEMTMTRSIGDDDTATEIVHATNLAVLNRAFASDMENGGFGSSNTRKNRRMCRAESVETAGTMLSGVTRTSAPRICEFGPPGDISNYGTYVEDEPTVHTEHLRRADHSDRQNSVPVGRVLKI</sequence>
<dbReference type="PROSITE" id="PS50259">
    <property type="entry name" value="G_PROTEIN_RECEP_F3_4"/>
    <property type="match status" value="1"/>
</dbReference>
<feature type="transmembrane region" description="Helical" evidence="7">
    <location>
        <begin position="1225"/>
        <end position="1247"/>
    </location>
</feature>
<dbReference type="Proteomes" id="UP000678499">
    <property type="component" value="Unassembled WGS sequence"/>
</dbReference>